<dbReference type="AlphaFoldDB" id="A0A0M7BBC5"/>
<feature type="region of interest" description="Disordered" evidence="1">
    <location>
        <begin position="1"/>
        <end position="20"/>
    </location>
</feature>
<dbReference type="Pfam" id="PF13589">
    <property type="entry name" value="HATPase_c_3"/>
    <property type="match status" value="1"/>
</dbReference>
<dbReference type="Proteomes" id="UP000049455">
    <property type="component" value="Unassembled WGS sequence"/>
</dbReference>
<evidence type="ECO:0000313" key="2">
    <source>
        <dbReference type="EMBL" id="CUH39499.1"/>
    </source>
</evidence>
<dbReference type="Gene3D" id="3.30.565.10">
    <property type="entry name" value="Histidine kinase-like ATPase, C-terminal domain"/>
    <property type="match status" value="1"/>
</dbReference>
<organism evidence="2 3">
    <name type="scientific">Jannaschia seosinensis</name>
    <dbReference type="NCBI Taxonomy" id="313367"/>
    <lineage>
        <taxon>Bacteria</taxon>
        <taxon>Pseudomonadati</taxon>
        <taxon>Pseudomonadota</taxon>
        <taxon>Alphaproteobacteria</taxon>
        <taxon>Rhodobacterales</taxon>
        <taxon>Roseobacteraceae</taxon>
        <taxon>Jannaschia</taxon>
    </lineage>
</organism>
<accession>A0A0M7BBC5</accession>
<dbReference type="InterPro" id="IPR036890">
    <property type="entry name" value="HATPase_C_sf"/>
</dbReference>
<feature type="region of interest" description="Disordered" evidence="1">
    <location>
        <begin position="360"/>
        <end position="403"/>
    </location>
</feature>
<keyword evidence="3" id="KW-1185">Reference proteome</keyword>
<reference evidence="2 3" key="1">
    <citation type="submission" date="2015-09" db="EMBL/GenBank/DDBJ databases">
        <authorList>
            <person name="Jackson K.R."/>
            <person name="Lunt B.L."/>
            <person name="Fisher J.N.B."/>
            <person name="Gardner A.V."/>
            <person name="Bailey M.E."/>
            <person name="Deus L.M."/>
            <person name="Earl A.S."/>
            <person name="Gibby P.D."/>
            <person name="Hartmann K.A."/>
            <person name="Liu J.E."/>
            <person name="Manci A.M."/>
            <person name="Nielsen D.A."/>
            <person name="Solomon M.B."/>
            <person name="Breakwell D.P."/>
            <person name="Burnett S.H."/>
            <person name="Grose J.H."/>
        </authorList>
    </citation>
    <scope>NUCLEOTIDE SEQUENCE [LARGE SCALE GENOMIC DNA]</scope>
    <source>
        <strain evidence="2 3">CECT 7799</strain>
    </source>
</reference>
<protein>
    <submittedName>
        <fullName evidence="2">DNA mismatch repair protein MutL</fullName>
    </submittedName>
</protein>
<gene>
    <name evidence="2" type="ORF">JSE7799_02226</name>
</gene>
<proteinExistence type="predicted"/>
<name>A0A0M7BBC5_9RHOB</name>
<sequence>MSSEVGIESVPDPGRTMEGLRDTGYEFETAIADLVDNSIAANADVVDIRINQDFRGNVRVSIADNGEGMDRDGLVDAMRYGSPKRSDPASLGKYGLGLKTASTAYCRRLSVISRKDGSAALHMATWDLDHVMQSQKWLLLMSDEPDEEAVEHLNEVAPERSGTVVVWTKVDRLLGNYQDPGGKPAQKALAKKVGELNEHLAEIYQRFLDTKDKRARNVKITLNGEDVKAWDPFQAGLSELVAAESIPTETESGAEAEFTVKAYILPRREEFPSDEQAKAAKLSSDRQGIYIYRQDRLIHDADWLGMFQKEPHSTLLRIEFSFDHRLDEAFHLDIKKSQIILNDDLWTWLKDQFLPAPRREANRRYREGQKKDINKKSKGAHDASNRNIGNKEAEVGGAEVNVTDPNTGDVTVVNSRGKFKLKLPIGAAAKPGEVFIQPADDVSDGLLFEPAIIEQHKAVRINTDHPYYRKVYVPNLNTSVTIQGMDSLFWALCVAELSATTDKTAENFSDMRFEVSRILRKLVESLPEPVTDSDADVA</sequence>
<dbReference type="STRING" id="313367.JSE7799_02226"/>
<evidence type="ECO:0000313" key="3">
    <source>
        <dbReference type="Proteomes" id="UP000049455"/>
    </source>
</evidence>
<feature type="compositionally biased region" description="Basic and acidic residues" evidence="1">
    <location>
        <begin position="360"/>
        <end position="394"/>
    </location>
</feature>
<dbReference type="OrthoDB" id="9813438at2"/>
<dbReference type="EMBL" id="CYPR01000154">
    <property type="protein sequence ID" value="CUH39499.1"/>
    <property type="molecule type" value="Genomic_DNA"/>
</dbReference>
<evidence type="ECO:0000256" key="1">
    <source>
        <dbReference type="SAM" id="MobiDB-lite"/>
    </source>
</evidence>
<dbReference type="SUPFAM" id="SSF55874">
    <property type="entry name" value="ATPase domain of HSP90 chaperone/DNA topoisomerase II/histidine kinase"/>
    <property type="match status" value="1"/>
</dbReference>